<dbReference type="Pfam" id="PF03140">
    <property type="entry name" value="DUF247"/>
    <property type="match status" value="2"/>
</dbReference>
<dbReference type="RefSeq" id="XP_021290701.1">
    <property type="nucleotide sequence ID" value="XM_021435026.1"/>
</dbReference>
<sequence>MAAEREDPVSISIDGMLESLSPLSPDCCIARVPNYLRKVNEEAYEPEFISIGPYHHAKPHLKAMEEHKIRYFRLLLQERKENDVSKYVTMIRHLEDQARKCYSDPFALESDDFVKMLLLDGCFTVQLIHKFSKIELRDENDPIFKLVSLRGTIRRDMLLIENQLPLFVLWELYAMIESSADQGTFMAIVFFFFCHILPGEGCSQNNVNSIREFKHLVDLVHGYWHPSPLELKAYQDLNKNVPWSYIHCVTELKEAGVKFQMIRGNSLFDLKFENGTMKIPTLRIYDSLECTIRNLIAFEQFSSHKGLNHVTDYMLLFQCLINSSKDVEILRQCGIIENMLGDDEEVARMLNSLGVSVYFSSDTFFYSELFNKVNKYCDRRWNKWIANLKHNYLNSPWALISFLAAVVLLLLTLVQTIFSVLSFYRIQVKPYAGVEQEKVMEAERVDPVAVRIGQKLQTMSPLSSDCIIFKVPNYLRKVNEEAYEPEVVAIGPYHRGKDHLKPMEEHKIRFLHLLLQERGENDITKYVVIMRELEERARKCYAEPVSLDSDDFVEMMLLDGCLIIQLMRKFAMTTLIDDPLFKIGGFHGILCRDMLLVENQLPLFVLWKLFRVIEVPSQDIFVYVIINFFTIILPGKGCIRDSLRSITEIKHLLGLINDCWHPSAFEMEVYRNKTKKIEWSFMHCATELQEAGIRFKKAEGNSIFDIKFENGTMKIPTLEIDDHTECFLRNVIAFEQFFPGRSLNHVTDYMNFMDCLINSPKDVELLRQRGIINNWLGNDEVIATMFNRLGDSVSISRYSFYSEVFNNVNMYCGRRWNKWIANLKHNYFNSPWALVSILAAVVLLLLTMVQTVFSVISYVK</sequence>
<dbReference type="Proteomes" id="UP000504621">
    <property type="component" value="Unplaced"/>
</dbReference>
<dbReference type="PANTHER" id="PTHR31170">
    <property type="entry name" value="BNAC04G53230D PROTEIN"/>
    <property type="match status" value="1"/>
</dbReference>
<reference evidence="3" key="1">
    <citation type="submission" date="2025-08" db="UniProtKB">
        <authorList>
            <consortium name="RefSeq"/>
        </authorList>
    </citation>
    <scope>IDENTIFICATION</scope>
    <source>
        <tissue evidence="3">Leaf</tissue>
    </source>
</reference>
<proteinExistence type="predicted"/>
<gene>
    <name evidence="3" type="primary">LOC110421425</name>
</gene>
<evidence type="ECO:0000256" key="1">
    <source>
        <dbReference type="SAM" id="Phobius"/>
    </source>
</evidence>
<evidence type="ECO:0000313" key="2">
    <source>
        <dbReference type="Proteomes" id="UP000504621"/>
    </source>
</evidence>
<dbReference type="GeneID" id="110421425"/>
<feature type="transmembrane region" description="Helical" evidence="1">
    <location>
        <begin position="832"/>
        <end position="859"/>
    </location>
</feature>
<keyword evidence="1" id="KW-1133">Transmembrane helix</keyword>
<name>A0A6J1AUZ6_9ROSI</name>
<keyword evidence="1" id="KW-0472">Membrane</keyword>
<dbReference type="PANTHER" id="PTHR31170:SF17">
    <property type="match status" value="1"/>
</dbReference>
<protein>
    <submittedName>
        <fullName evidence="3">Uncharacterized protein LOC110421425</fullName>
    </submittedName>
</protein>
<feature type="transmembrane region" description="Helical" evidence="1">
    <location>
        <begin position="397"/>
        <end position="421"/>
    </location>
</feature>
<dbReference type="AlphaFoldDB" id="A0A6J1AUZ6"/>
<keyword evidence="2" id="KW-1185">Reference proteome</keyword>
<dbReference type="InterPro" id="IPR004158">
    <property type="entry name" value="DUF247_pln"/>
</dbReference>
<evidence type="ECO:0000313" key="3">
    <source>
        <dbReference type="RefSeq" id="XP_021290701.1"/>
    </source>
</evidence>
<keyword evidence="1" id="KW-0812">Transmembrane</keyword>
<organism evidence="2 3">
    <name type="scientific">Herrania umbratica</name>
    <dbReference type="NCBI Taxonomy" id="108875"/>
    <lineage>
        <taxon>Eukaryota</taxon>
        <taxon>Viridiplantae</taxon>
        <taxon>Streptophyta</taxon>
        <taxon>Embryophyta</taxon>
        <taxon>Tracheophyta</taxon>
        <taxon>Spermatophyta</taxon>
        <taxon>Magnoliopsida</taxon>
        <taxon>eudicotyledons</taxon>
        <taxon>Gunneridae</taxon>
        <taxon>Pentapetalae</taxon>
        <taxon>rosids</taxon>
        <taxon>malvids</taxon>
        <taxon>Malvales</taxon>
        <taxon>Malvaceae</taxon>
        <taxon>Byttnerioideae</taxon>
        <taxon>Herrania</taxon>
    </lineage>
</organism>
<accession>A0A6J1AUZ6</accession>
<dbReference type="OrthoDB" id="672127at2759"/>